<dbReference type="AlphaFoldDB" id="A0A291QXV9"/>
<dbReference type="InterPro" id="IPR016786">
    <property type="entry name" value="YdeI_bac"/>
</dbReference>
<dbReference type="RefSeq" id="WP_098195124.1">
    <property type="nucleotide sequence ID" value="NZ_CP023777.1"/>
</dbReference>
<evidence type="ECO:0000259" key="1">
    <source>
        <dbReference type="Pfam" id="PF08818"/>
    </source>
</evidence>
<evidence type="ECO:0000313" key="3">
    <source>
        <dbReference type="Proteomes" id="UP000220133"/>
    </source>
</evidence>
<dbReference type="SUPFAM" id="SSF159888">
    <property type="entry name" value="YdhG-like"/>
    <property type="match status" value="1"/>
</dbReference>
<reference evidence="2 3" key="1">
    <citation type="submission" date="2017-10" db="EMBL/GenBank/DDBJ databases">
        <title>Paenichitinophaga pekingensis gen. nov., sp. nov., isolated from activated sludge.</title>
        <authorList>
            <person name="Jin D."/>
            <person name="Kong X."/>
            <person name="Deng Y."/>
            <person name="Bai Z."/>
        </authorList>
    </citation>
    <scope>NUCLEOTIDE SEQUENCE [LARGE SCALE GENOMIC DNA]</scope>
    <source>
        <strain evidence="2 3">13</strain>
    </source>
</reference>
<dbReference type="InterPro" id="IPR014922">
    <property type="entry name" value="YdhG-like"/>
</dbReference>
<dbReference type="Proteomes" id="UP000220133">
    <property type="component" value="Chromosome"/>
</dbReference>
<sequence length="201" mass="23157">MDPNVDEYLENAVQWQKEMKQLRQILLDCGLEETIKWSKPCYAYNNKNVAVIQGFKDYCALLFFDGYLLSDTEGILVKTGEHTRVGRQARFTDVKEIKKVAHALKAYVFEAIELETSGIKADIAKPKENLVITDELKTRFKENPLLESAFLSLSPGKQKAYILHFKQPKQVATKYARIDKWTSHILNGKGMHDDYLARKKK</sequence>
<dbReference type="OrthoDB" id="214150at2"/>
<dbReference type="Gene3D" id="3.90.1150.200">
    <property type="match status" value="1"/>
</dbReference>
<feature type="domain" description="YdhG-like" evidence="1">
    <location>
        <begin position="15"/>
        <end position="112"/>
    </location>
</feature>
<proteinExistence type="predicted"/>
<dbReference type="Pfam" id="PF13376">
    <property type="entry name" value="OmdA"/>
    <property type="match status" value="1"/>
</dbReference>
<evidence type="ECO:0000313" key="2">
    <source>
        <dbReference type="EMBL" id="ATL48751.1"/>
    </source>
</evidence>
<keyword evidence="3" id="KW-1185">Reference proteome</keyword>
<accession>A0A291QXV9</accession>
<gene>
    <name evidence="2" type="ORF">COR50_17160</name>
</gene>
<dbReference type="KEGG" id="cbae:COR50_17160"/>
<dbReference type="EMBL" id="CP023777">
    <property type="protein sequence ID" value="ATL48751.1"/>
    <property type="molecule type" value="Genomic_DNA"/>
</dbReference>
<organism evidence="2 3">
    <name type="scientific">Chitinophaga caeni</name>
    <dbReference type="NCBI Taxonomy" id="2029983"/>
    <lineage>
        <taxon>Bacteria</taxon>
        <taxon>Pseudomonadati</taxon>
        <taxon>Bacteroidota</taxon>
        <taxon>Chitinophagia</taxon>
        <taxon>Chitinophagales</taxon>
        <taxon>Chitinophagaceae</taxon>
        <taxon>Chitinophaga</taxon>
    </lineage>
</organism>
<name>A0A291QXV9_9BACT</name>
<protein>
    <recommendedName>
        <fullName evidence="1">YdhG-like domain-containing protein</fullName>
    </recommendedName>
</protein>
<dbReference type="PIRSF" id="PIRSF021308">
    <property type="entry name" value="UCP021308"/>
    <property type="match status" value="1"/>
</dbReference>
<dbReference type="Pfam" id="PF08818">
    <property type="entry name" value="DUF1801"/>
    <property type="match status" value="1"/>
</dbReference>